<sequence length="664" mass="76491">MNNKMAFKFAFKNMRANSLLLTPFLIASSIMSALFFIMSSLGQNKYVEENFEYILMLIRFGNILAGIFTFIFILYANGFLTKRRNKEFALYGILGLEKKHIAKIVFIEYILNFFVISIFSVIGGFVLGKLSFVILNRVTKNITAKVIDYGFSTPSAILTFAFLGITFIFIYLLTIFKIGKSTPIELLSSQKKAEGEPKSKFILGTLGFIILCYGYYISITSEGRLESFYKFFPAVILVIFGTYLLFIAFSILILKLLKRNRNLYYKAKNFLSISGMLYRMKSNAVSLASITLLATSIIVTLSSTLTINSGIKEVAKSIDPQDFFVEFQIDDDRQKDWIEIGNRKKREVTEFLNTILKNDEKIKDLKIYKHISLQPVLNENGKLVPLGKKRATAQYLFVEILDEYNEKNNTNYTLKDDEVLYSSNLKSLYKPDNLELAGQNYKLVKIPDETPKHIAADSIKIIVKDDETFAKMEKAYEKGAGYFYYLRFSFDTENVKDKGEFFERLQNNFTYRDTDKKDGMRIRFSSKEINKKIMYEINGGFLFLGAIISLIFITGTILITYYKQISEGFEDRQNYQIMKNVGLPDKMIKKSLRTQILWIFFLPLIVAMTHSAFAFPILYNMLKGLGLNNSKLFAMNFGVVVLAFTVLYFIIYTITSRIYYKIVK</sequence>
<evidence type="ECO:0000313" key="8">
    <source>
        <dbReference type="EMBL" id="MBK1467762.1"/>
    </source>
</evidence>
<feature type="transmembrane region" description="Helical" evidence="6">
    <location>
        <begin position="20"/>
        <end position="41"/>
    </location>
</feature>
<protein>
    <submittedName>
        <fullName evidence="8">ABC transporter permease</fullName>
    </submittedName>
</protein>
<feature type="transmembrane region" description="Helical" evidence="6">
    <location>
        <begin position="109"/>
        <end position="135"/>
    </location>
</feature>
<dbReference type="Pfam" id="PF02687">
    <property type="entry name" value="FtsX"/>
    <property type="match status" value="2"/>
</dbReference>
<evidence type="ECO:0000259" key="7">
    <source>
        <dbReference type="Pfam" id="PF02687"/>
    </source>
</evidence>
<gene>
    <name evidence="8" type="ORF">IBJ83_00290</name>
</gene>
<comment type="similarity">
    <text evidence="6">Belongs to the ABC-4 integral membrane protein family.</text>
</comment>
<evidence type="ECO:0000256" key="1">
    <source>
        <dbReference type="ARBA" id="ARBA00004651"/>
    </source>
</evidence>
<proteinExistence type="inferred from homology"/>
<feature type="transmembrane region" description="Helical" evidence="6">
    <location>
        <begin position="596"/>
        <end position="621"/>
    </location>
</feature>
<keyword evidence="2 6" id="KW-1003">Cell membrane</keyword>
<evidence type="ECO:0000256" key="6">
    <source>
        <dbReference type="PIRNR" id="PIRNR018968"/>
    </source>
</evidence>
<feature type="domain" description="ABC3 transporter permease C-terminal" evidence="7">
    <location>
        <begin position="547"/>
        <end position="661"/>
    </location>
</feature>
<name>A0ABS1C8W1_9FIRM</name>
<feature type="transmembrane region" description="Helical" evidence="6">
    <location>
        <begin position="633"/>
        <end position="654"/>
    </location>
</feature>
<feature type="domain" description="ABC3 transporter permease C-terminal" evidence="7">
    <location>
        <begin position="63"/>
        <end position="183"/>
    </location>
</feature>
<dbReference type="RefSeq" id="WP_201274883.1">
    <property type="nucleotide sequence ID" value="NZ_JACVDA010000001.1"/>
</dbReference>
<dbReference type="Proteomes" id="UP000823123">
    <property type="component" value="Unassembled WGS sequence"/>
</dbReference>
<keyword evidence="6" id="KW-0813">Transport</keyword>
<feature type="transmembrane region" description="Helical" evidence="6">
    <location>
        <begin position="284"/>
        <end position="307"/>
    </location>
</feature>
<comment type="caution">
    <text evidence="8">The sequence shown here is derived from an EMBL/GenBank/DDBJ whole genome shotgun (WGS) entry which is preliminary data.</text>
</comment>
<keyword evidence="5 6" id="KW-0472">Membrane</keyword>
<keyword evidence="3 6" id="KW-0812">Transmembrane</keyword>
<keyword evidence="4 6" id="KW-1133">Transmembrane helix</keyword>
<evidence type="ECO:0000256" key="5">
    <source>
        <dbReference type="ARBA" id="ARBA00023136"/>
    </source>
</evidence>
<comment type="subcellular location">
    <subcellularLocation>
        <location evidence="1 6">Cell membrane</location>
        <topology evidence="1 6">Multi-pass membrane protein</topology>
    </subcellularLocation>
</comment>
<dbReference type="InterPro" id="IPR003838">
    <property type="entry name" value="ABC3_permease_C"/>
</dbReference>
<dbReference type="PANTHER" id="PTHR46795:SF3">
    <property type="entry name" value="ABC TRANSPORTER PERMEASE"/>
    <property type="match status" value="1"/>
</dbReference>
<reference evidence="8 9" key="1">
    <citation type="submission" date="2020-09" db="EMBL/GenBank/DDBJ databases">
        <title>Parvimonas S3374 sp. nov.</title>
        <authorList>
            <person name="Buhl M."/>
        </authorList>
    </citation>
    <scope>NUCLEOTIDE SEQUENCE [LARGE SCALE GENOMIC DNA]</scope>
    <source>
        <strain evidence="8 9">S3374</strain>
    </source>
</reference>
<dbReference type="InterPro" id="IPR052536">
    <property type="entry name" value="ABC-4_Integral_Memb_Prot"/>
</dbReference>
<evidence type="ECO:0000256" key="4">
    <source>
        <dbReference type="ARBA" id="ARBA00022989"/>
    </source>
</evidence>
<dbReference type="PANTHER" id="PTHR46795">
    <property type="entry name" value="ABC TRANSPORTER PERMEASE-RELATED-RELATED"/>
    <property type="match status" value="1"/>
</dbReference>
<evidence type="ECO:0000256" key="2">
    <source>
        <dbReference type="ARBA" id="ARBA00022475"/>
    </source>
</evidence>
<dbReference type="InterPro" id="IPR027022">
    <property type="entry name" value="ABC_permease_BceB-typ"/>
</dbReference>
<feature type="transmembrane region" description="Helical" evidence="6">
    <location>
        <begin position="541"/>
        <end position="562"/>
    </location>
</feature>
<organism evidence="8 9">
    <name type="scientific">Parvimonas parva</name>
    <dbReference type="NCBI Taxonomy" id="2769485"/>
    <lineage>
        <taxon>Bacteria</taxon>
        <taxon>Bacillati</taxon>
        <taxon>Bacillota</taxon>
        <taxon>Tissierellia</taxon>
        <taxon>Tissierellales</taxon>
        <taxon>Peptoniphilaceae</taxon>
        <taxon>Parvimonas</taxon>
    </lineage>
</organism>
<dbReference type="EMBL" id="JACVDA010000001">
    <property type="protein sequence ID" value="MBK1467762.1"/>
    <property type="molecule type" value="Genomic_DNA"/>
</dbReference>
<feature type="transmembrane region" description="Helical" evidence="6">
    <location>
        <begin position="200"/>
        <end position="219"/>
    </location>
</feature>
<evidence type="ECO:0000313" key="9">
    <source>
        <dbReference type="Proteomes" id="UP000823123"/>
    </source>
</evidence>
<accession>A0ABS1C8W1</accession>
<keyword evidence="9" id="KW-1185">Reference proteome</keyword>
<feature type="transmembrane region" description="Helical" evidence="6">
    <location>
        <begin position="53"/>
        <end position="76"/>
    </location>
</feature>
<feature type="transmembrane region" description="Helical" evidence="6">
    <location>
        <begin position="231"/>
        <end position="257"/>
    </location>
</feature>
<evidence type="ECO:0000256" key="3">
    <source>
        <dbReference type="ARBA" id="ARBA00022692"/>
    </source>
</evidence>
<feature type="transmembrane region" description="Helical" evidence="6">
    <location>
        <begin position="155"/>
        <end position="179"/>
    </location>
</feature>
<dbReference type="PIRSF" id="PIRSF018968">
    <property type="entry name" value="ABC_permease_BceB"/>
    <property type="match status" value="1"/>
</dbReference>